<gene>
    <name evidence="13" type="ORF">DLEV_021</name>
</gene>
<dbReference type="Proteomes" id="UP000593702">
    <property type="component" value="Segment"/>
</dbReference>
<dbReference type="Pfam" id="PF05445">
    <property type="entry name" value="Pox_ser-thr_kin"/>
    <property type="match status" value="1"/>
</dbReference>
<evidence type="ECO:0000256" key="10">
    <source>
        <dbReference type="ARBA" id="ARBA00047899"/>
    </source>
</evidence>
<keyword evidence="6 13" id="KW-0418">Kinase</keyword>
<evidence type="ECO:0000256" key="8">
    <source>
        <dbReference type="ARBA" id="ARBA00023184"/>
    </source>
</evidence>
<keyword evidence="14" id="KW-1185">Reference proteome</keyword>
<proteinExistence type="predicted"/>
<evidence type="ECO:0000256" key="5">
    <source>
        <dbReference type="ARBA" id="ARBA00022553"/>
    </source>
</evidence>
<evidence type="ECO:0000256" key="4">
    <source>
        <dbReference type="ARBA" id="ARBA00022527"/>
    </source>
</evidence>
<name>A0A7R5WCV6_9POXV</name>
<dbReference type="InterPro" id="IPR008271">
    <property type="entry name" value="Ser/Thr_kinase_AS"/>
</dbReference>
<evidence type="ECO:0000256" key="2">
    <source>
        <dbReference type="ARBA" id="ARBA00012513"/>
    </source>
</evidence>
<evidence type="ECO:0000256" key="3">
    <source>
        <dbReference type="ARBA" id="ARBA00016888"/>
    </source>
</evidence>
<evidence type="ECO:0000259" key="12">
    <source>
        <dbReference type="PROSITE" id="PS50011"/>
    </source>
</evidence>
<evidence type="ECO:0000256" key="6">
    <source>
        <dbReference type="ARBA" id="ARBA00022777"/>
    </source>
</evidence>
<evidence type="ECO:0000256" key="7">
    <source>
        <dbReference type="ARBA" id="ARBA00022921"/>
    </source>
</evidence>
<keyword evidence="5" id="KW-0597">Phosphoprotein</keyword>
<keyword evidence="6 13" id="KW-0808">Transferase</keyword>
<evidence type="ECO:0000256" key="1">
    <source>
        <dbReference type="ARBA" id="ARBA00004452"/>
    </source>
</evidence>
<reference evidence="13 14" key="1">
    <citation type="submission" date="2015-04" db="EMBL/GenBank/DDBJ databases">
        <title>Diachasmimorpha longicaudata entomopoxvirus genome.</title>
        <authorList>
            <person name="Coffman K.A."/>
            <person name="Burke G.R."/>
        </authorList>
    </citation>
    <scope>NUCLEOTIDE SEQUENCE [LARGE SCALE GENOMIC DNA]</scope>
</reference>
<evidence type="ECO:0000313" key="14">
    <source>
        <dbReference type="Proteomes" id="UP000593702"/>
    </source>
</evidence>
<keyword evidence="7" id="KW-0426">Late protein</keyword>
<keyword evidence="4 13" id="KW-0723">Serine/threonine-protein kinase</keyword>
<dbReference type="PROSITE" id="PS00108">
    <property type="entry name" value="PROTEIN_KINASE_ST"/>
    <property type="match status" value="1"/>
</dbReference>
<sequence length="429" mass="50285">MSKFYNNIIFADTKSTDTIGVLWFIQKLNALLGPDQYGMAFKKILNDYEHGEIKESKQSYKVIKLIGVGGYGFVFGLSSTLVAKINIDDPEEQSMMDDDDQHEFTTPLALSKNNSELKDLIVLPIMTITQARVDSLLKMFEIHTLISIITYSLLTKKVFSVREIQKHVENFSFSLLDLTRLRDQTFWRLFQHKYRRITSHYLKKSQVDFLSSFNRLVRALQDKEYPLKTGSLIVMPKAEGTSLALYPFYEHHLSNKQDYFRILYLQVILFILKTSDIRNFVHNDLKLDNVLVFATTEPYDIHYEGYQFTFNIPFRFKISDFDFSKIDNITNTRIIGSSISKSLWFHDLHFFSHKFLASLTHIKMLKSDEIFYMNIFERFIQPMCNGDFPINVKKNQKCADGRLNVKDVYDKKILSDFLGANFFDQWRTS</sequence>
<dbReference type="InterPro" id="IPR011009">
    <property type="entry name" value="Kinase-like_dom_sf"/>
</dbReference>
<dbReference type="EMBL" id="KR095315">
    <property type="protein sequence ID" value="AKS26312.1"/>
    <property type="molecule type" value="Genomic_DNA"/>
</dbReference>
<dbReference type="EC" id="2.7.11.1" evidence="2"/>
<keyword evidence="8" id="KW-1038">Host endoplasmic reticulum</keyword>
<dbReference type="PROSITE" id="PS50011">
    <property type="entry name" value="PROTEIN_KINASE_DOM"/>
    <property type="match status" value="1"/>
</dbReference>
<dbReference type="GO" id="GO:0005524">
    <property type="term" value="F:ATP binding"/>
    <property type="evidence" value="ECO:0007669"/>
    <property type="project" value="InterPro"/>
</dbReference>
<dbReference type="Gene3D" id="1.10.510.10">
    <property type="entry name" value="Transferase(Phosphotransferase) domain 1"/>
    <property type="match status" value="1"/>
</dbReference>
<accession>A0A7R5WCV6</accession>
<comment type="catalytic activity">
    <reaction evidence="11">
        <text>L-seryl-[protein] + ATP = O-phospho-L-seryl-[protein] + ADP + H(+)</text>
        <dbReference type="Rhea" id="RHEA:17989"/>
        <dbReference type="Rhea" id="RHEA-COMP:9863"/>
        <dbReference type="Rhea" id="RHEA-COMP:11604"/>
        <dbReference type="ChEBI" id="CHEBI:15378"/>
        <dbReference type="ChEBI" id="CHEBI:29999"/>
        <dbReference type="ChEBI" id="CHEBI:30616"/>
        <dbReference type="ChEBI" id="CHEBI:83421"/>
        <dbReference type="ChEBI" id="CHEBI:456216"/>
        <dbReference type="EC" id="2.7.11.1"/>
    </reaction>
</comment>
<dbReference type="SUPFAM" id="SSF56112">
    <property type="entry name" value="Protein kinase-like (PK-like)"/>
    <property type="match status" value="1"/>
</dbReference>
<dbReference type="GO" id="GO:0044172">
    <property type="term" value="C:host cell endoplasmic reticulum-Golgi intermediate compartment"/>
    <property type="evidence" value="ECO:0007669"/>
    <property type="project" value="UniProtKB-SubCell"/>
</dbReference>
<feature type="domain" description="Protein kinase" evidence="12">
    <location>
        <begin position="60"/>
        <end position="429"/>
    </location>
</feature>
<dbReference type="InterPro" id="IPR008790">
    <property type="entry name" value="Poxvirus_ser/thr_kinase"/>
</dbReference>
<dbReference type="GO" id="GO:0004674">
    <property type="term" value="F:protein serine/threonine kinase activity"/>
    <property type="evidence" value="ECO:0007669"/>
    <property type="project" value="UniProtKB-KW"/>
</dbReference>
<protein>
    <recommendedName>
        <fullName evidence="3">Serine/threonine-protein kinase 2</fullName>
        <ecNumber evidence="2">2.7.11.1</ecNumber>
    </recommendedName>
</protein>
<comment type="function">
    <text evidence="9">Essential serine-protein kinase involved in the early stage of virion morphogenesis.</text>
</comment>
<evidence type="ECO:0000313" key="13">
    <source>
        <dbReference type="EMBL" id="AKS26312.1"/>
    </source>
</evidence>
<organism evidence="13 14">
    <name type="scientific">Diachasmimorpha longicaudata entomopoxvirus</name>
    <dbReference type="NCBI Taxonomy" id="109981"/>
    <lineage>
        <taxon>Viruses</taxon>
        <taxon>Varidnaviria</taxon>
        <taxon>Bamfordvirae</taxon>
        <taxon>Nucleocytoviricota</taxon>
        <taxon>Pokkesviricetes</taxon>
        <taxon>Chitovirales</taxon>
        <taxon>Poxviridae</taxon>
        <taxon>Entomopoxvirinae</taxon>
        <taxon>Epsilonentomopoxvirus</taxon>
        <taxon>Epsilonentomopoxvirus dlongicaudata</taxon>
        <taxon>Diachasmimorpha entomopoxvirus</taxon>
    </lineage>
</organism>
<evidence type="ECO:0000256" key="11">
    <source>
        <dbReference type="ARBA" id="ARBA00048679"/>
    </source>
</evidence>
<evidence type="ECO:0000256" key="9">
    <source>
        <dbReference type="ARBA" id="ARBA00034663"/>
    </source>
</evidence>
<comment type="subcellular location">
    <subcellularLocation>
        <location evidence="1">Host endoplasmic reticulum-Golgi intermediate compartment</location>
    </subcellularLocation>
</comment>
<dbReference type="InterPro" id="IPR000719">
    <property type="entry name" value="Prot_kinase_dom"/>
</dbReference>
<comment type="catalytic activity">
    <reaction evidence="10">
        <text>L-threonyl-[protein] + ATP = O-phospho-L-threonyl-[protein] + ADP + H(+)</text>
        <dbReference type="Rhea" id="RHEA:46608"/>
        <dbReference type="Rhea" id="RHEA-COMP:11060"/>
        <dbReference type="Rhea" id="RHEA-COMP:11605"/>
        <dbReference type="ChEBI" id="CHEBI:15378"/>
        <dbReference type="ChEBI" id="CHEBI:30013"/>
        <dbReference type="ChEBI" id="CHEBI:30616"/>
        <dbReference type="ChEBI" id="CHEBI:61977"/>
        <dbReference type="ChEBI" id="CHEBI:456216"/>
        <dbReference type="EC" id="2.7.11.1"/>
    </reaction>
</comment>